<gene>
    <name evidence="2" type="ORF">VHUM_01792</name>
</gene>
<name>A0A7D8Z496_VANHU</name>
<evidence type="ECO:0000313" key="2">
    <source>
        <dbReference type="EMBL" id="TXT11041.1"/>
    </source>
</evidence>
<dbReference type="InterPro" id="IPR002925">
    <property type="entry name" value="Dienelactn_hydro"/>
</dbReference>
<evidence type="ECO:0000313" key="3">
    <source>
        <dbReference type="Proteomes" id="UP000473826"/>
    </source>
</evidence>
<dbReference type="Gene3D" id="3.40.50.1820">
    <property type="entry name" value="alpha/beta hydrolase"/>
    <property type="match status" value="1"/>
</dbReference>
<organism evidence="2 3">
    <name type="scientific">Vanrija humicola</name>
    <name type="common">Yeast</name>
    <name type="synonym">Cryptococcus humicola</name>
    <dbReference type="NCBI Taxonomy" id="5417"/>
    <lineage>
        <taxon>Eukaryota</taxon>
        <taxon>Fungi</taxon>
        <taxon>Dikarya</taxon>
        <taxon>Basidiomycota</taxon>
        <taxon>Agaricomycotina</taxon>
        <taxon>Tremellomycetes</taxon>
        <taxon>Trichosporonales</taxon>
        <taxon>Trichosporonaceae</taxon>
        <taxon>Vanrija</taxon>
    </lineage>
</organism>
<sequence>MFSGTPEGNAKRDALFSGFPGIPSSQSEQIGAALDGLKTQGYASVGTAGFCWGWKAIVTAAKVNEFAAVSAAHPSFVDVADADKINGTPVLLLPSQGEDKATLDGLYAALEKKNPGNNFIKWYPDNVHGFAAARADLKDDQQREAFHDAYVQFTNFFKAKL</sequence>
<dbReference type="OrthoDB" id="2147163at2759"/>
<dbReference type="SUPFAM" id="SSF53474">
    <property type="entry name" value="alpha/beta-Hydrolases"/>
    <property type="match status" value="1"/>
</dbReference>
<keyword evidence="3" id="KW-1185">Reference proteome</keyword>
<dbReference type="AlphaFoldDB" id="A0A7D8Z496"/>
<reference evidence="2 3" key="1">
    <citation type="journal article" date="2019" name="PLoS Genet.">
        <title>Convergent evolution of linked mating-type loci in basidiomycete fungi.</title>
        <authorList>
            <person name="Sun S."/>
            <person name="Coelho M.A."/>
            <person name="Heitman J."/>
            <person name="Nowrousian M."/>
        </authorList>
    </citation>
    <scope>NUCLEOTIDE SEQUENCE [LARGE SCALE GENOMIC DNA]</scope>
    <source>
        <strain evidence="2 3">CBS 4282</strain>
    </source>
</reference>
<feature type="domain" description="Dienelactone hydrolase" evidence="1">
    <location>
        <begin position="29"/>
        <end position="159"/>
    </location>
</feature>
<dbReference type="EMBL" id="QKWK01000004">
    <property type="protein sequence ID" value="TXT11041.1"/>
    <property type="molecule type" value="Genomic_DNA"/>
</dbReference>
<dbReference type="Pfam" id="PF01738">
    <property type="entry name" value="DLH"/>
    <property type="match status" value="1"/>
</dbReference>
<accession>A0A7D8Z496</accession>
<dbReference type="InterPro" id="IPR029058">
    <property type="entry name" value="AB_hydrolase_fold"/>
</dbReference>
<dbReference type="PANTHER" id="PTHR47668">
    <property type="entry name" value="DIENELACTONE HYDROLASE FAMILY PROTEIN (AFU_ORTHOLOGUE AFUA_6G01940)"/>
    <property type="match status" value="1"/>
</dbReference>
<dbReference type="PANTHER" id="PTHR47668:SF1">
    <property type="entry name" value="DIENELACTONE HYDROLASE DOMAIN-CONTAINING PROTEIN-RELATED"/>
    <property type="match status" value="1"/>
</dbReference>
<dbReference type="Proteomes" id="UP000473826">
    <property type="component" value="Unassembled WGS sequence"/>
</dbReference>
<protein>
    <recommendedName>
        <fullName evidence="1">Dienelactone hydrolase domain-containing protein</fullName>
    </recommendedName>
</protein>
<dbReference type="GO" id="GO:0016787">
    <property type="term" value="F:hydrolase activity"/>
    <property type="evidence" value="ECO:0007669"/>
    <property type="project" value="InterPro"/>
</dbReference>
<comment type="caution">
    <text evidence="2">The sequence shown here is derived from an EMBL/GenBank/DDBJ whole genome shotgun (WGS) entry which is preliminary data.</text>
</comment>
<proteinExistence type="predicted"/>
<evidence type="ECO:0000259" key="1">
    <source>
        <dbReference type="Pfam" id="PF01738"/>
    </source>
</evidence>